<feature type="domain" description="ACT" evidence="2">
    <location>
        <begin position="2"/>
        <end position="74"/>
    </location>
</feature>
<dbReference type="Pfam" id="PF13291">
    <property type="entry name" value="ACT_4"/>
    <property type="match status" value="1"/>
</dbReference>
<dbReference type="eggNOG" id="COG3829">
    <property type="taxonomic scope" value="Bacteria"/>
</dbReference>
<dbReference type="GO" id="GO:0003677">
    <property type="term" value="F:DNA binding"/>
    <property type="evidence" value="ECO:0007669"/>
    <property type="project" value="UniProtKB-KW"/>
</dbReference>
<dbReference type="InterPro" id="IPR030828">
    <property type="entry name" value="HTH_TyrR"/>
</dbReference>
<evidence type="ECO:0000256" key="1">
    <source>
        <dbReference type="ARBA" id="ARBA00023159"/>
    </source>
</evidence>
<proteinExistence type="predicted"/>
<accession>F7NIN9</accession>
<dbReference type="PROSITE" id="PS51671">
    <property type="entry name" value="ACT"/>
    <property type="match status" value="1"/>
</dbReference>
<evidence type="ECO:0000313" key="4">
    <source>
        <dbReference type="Proteomes" id="UP000003240"/>
    </source>
</evidence>
<gene>
    <name evidence="3" type="ORF">ALO_09709</name>
</gene>
<dbReference type="NCBIfam" id="TIGR04381">
    <property type="entry name" value="HTH_TypR"/>
    <property type="match status" value="1"/>
</dbReference>
<dbReference type="Proteomes" id="UP000003240">
    <property type="component" value="Unassembled WGS sequence"/>
</dbReference>
<dbReference type="AlphaFoldDB" id="F7NIN9"/>
<organism evidence="3 4">
    <name type="scientific">Acetonema longum DSM 6540</name>
    <dbReference type="NCBI Taxonomy" id="1009370"/>
    <lineage>
        <taxon>Bacteria</taxon>
        <taxon>Bacillati</taxon>
        <taxon>Bacillota</taxon>
        <taxon>Negativicutes</taxon>
        <taxon>Acetonemataceae</taxon>
        <taxon>Acetonema</taxon>
    </lineage>
</organism>
<reference evidence="3 4" key="1">
    <citation type="journal article" date="2011" name="EMBO J.">
        <title>Structural diversity of bacterial flagellar motors.</title>
        <authorList>
            <person name="Chen S."/>
            <person name="Beeby M."/>
            <person name="Murphy G.E."/>
            <person name="Leadbetter J.R."/>
            <person name="Hendrixson D.R."/>
            <person name="Briegel A."/>
            <person name="Li Z."/>
            <person name="Shi J."/>
            <person name="Tocheva E.I."/>
            <person name="Muller A."/>
            <person name="Dobro M.J."/>
            <person name="Jensen G.J."/>
        </authorList>
    </citation>
    <scope>NUCLEOTIDE SEQUENCE [LARGE SCALE GENOMIC DNA]</scope>
    <source>
        <strain evidence="3 4">DSM 6540</strain>
    </source>
</reference>
<name>F7NIN9_9FIRM</name>
<dbReference type="RefSeq" id="WP_004095181.1">
    <property type="nucleotide sequence ID" value="NZ_AFGF01000078.1"/>
</dbReference>
<evidence type="ECO:0000259" key="2">
    <source>
        <dbReference type="PROSITE" id="PS51671"/>
    </source>
</evidence>
<dbReference type="SUPFAM" id="SSF46689">
    <property type="entry name" value="Homeodomain-like"/>
    <property type="match status" value="1"/>
</dbReference>
<dbReference type="EMBL" id="AFGF01000078">
    <property type="protein sequence ID" value="EGO64103.1"/>
    <property type="molecule type" value="Genomic_DNA"/>
</dbReference>
<dbReference type="Pfam" id="PF18024">
    <property type="entry name" value="HTH_50"/>
    <property type="match status" value="1"/>
</dbReference>
<dbReference type="SUPFAM" id="SSF55021">
    <property type="entry name" value="ACT-like"/>
    <property type="match status" value="1"/>
</dbReference>
<dbReference type="STRING" id="1009370.ALO_09709"/>
<keyword evidence="4" id="KW-1185">Reference proteome</keyword>
<protein>
    <submittedName>
        <fullName evidence="3">Transcriptional regulator</fullName>
    </submittedName>
</protein>
<comment type="caution">
    <text evidence="3">The sequence shown here is derived from an EMBL/GenBank/DDBJ whole genome shotgun (WGS) entry which is preliminary data.</text>
</comment>
<dbReference type="InterPro" id="IPR045865">
    <property type="entry name" value="ACT-like_dom_sf"/>
</dbReference>
<dbReference type="Gene3D" id="1.10.10.60">
    <property type="entry name" value="Homeodomain-like"/>
    <property type="match status" value="1"/>
</dbReference>
<dbReference type="InterPro" id="IPR009057">
    <property type="entry name" value="Homeodomain-like_sf"/>
</dbReference>
<sequence length="156" mass="17275">MRLCMSYTDRLGLLRDIAQVMVIWECNIVSVKVDATDTGVIYLECQLASKEQKPQVIQALQQVDGICRVNEVPSIPSQQRAEQLAALVAAREETAATNEIPAYQTLEERLGEVERDILQAAMRKFRSSRQLGAALGLSHTAVLKKLKKYGLRSGGC</sequence>
<evidence type="ECO:0000313" key="3">
    <source>
        <dbReference type="EMBL" id="EGO64103.1"/>
    </source>
</evidence>
<keyword evidence="1" id="KW-0010">Activator</keyword>
<dbReference type="Gene3D" id="3.30.70.260">
    <property type="match status" value="1"/>
</dbReference>
<dbReference type="InterPro" id="IPR002912">
    <property type="entry name" value="ACT_dom"/>
</dbReference>